<dbReference type="InterPro" id="IPR027806">
    <property type="entry name" value="HARBI1_dom"/>
</dbReference>
<protein>
    <recommendedName>
        <fullName evidence="4">SWIM-type domain-containing protein</fullName>
    </recommendedName>
</protein>
<dbReference type="AlphaFoldDB" id="A0ABD2W8Y2"/>
<evidence type="ECO:0000313" key="6">
    <source>
        <dbReference type="Proteomes" id="UP001627154"/>
    </source>
</evidence>
<dbReference type="PROSITE" id="PS50966">
    <property type="entry name" value="ZF_SWIM"/>
    <property type="match status" value="1"/>
</dbReference>
<evidence type="ECO:0000256" key="2">
    <source>
        <dbReference type="ARBA" id="ARBA00022723"/>
    </source>
</evidence>
<dbReference type="GO" id="GO:0008270">
    <property type="term" value="F:zinc ion binding"/>
    <property type="evidence" value="ECO:0007669"/>
    <property type="project" value="UniProtKB-KW"/>
</dbReference>
<gene>
    <name evidence="5" type="ORF">TKK_015741</name>
</gene>
<evidence type="ECO:0000256" key="3">
    <source>
        <dbReference type="PROSITE-ProRule" id="PRU00325"/>
    </source>
</evidence>
<proteinExistence type="predicted"/>
<reference evidence="5 6" key="1">
    <citation type="journal article" date="2024" name="bioRxiv">
        <title>A reference genome for Trichogramma kaykai: A tiny desert-dwelling parasitoid wasp with competing sex-ratio distorters.</title>
        <authorList>
            <person name="Culotta J."/>
            <person name="Lindsey A.R."/>
        </authorList>
    </citation>
    <scope>NUCLEOTIDE SEQUENCE [LARGE SCALE GENOMIC DNA]</scope>
    <source>
        <strain evidence="5 6">KSX58</strain>
    </source>
</reference>
<keyword evidence="6" id="KW-1185">Reference proteome</keyword>
<dbReference type="Pfam" id="PF13359">
    <property type="entry name" value="DDE_Tnp_4"/>
    <property type="match status" value="1"/>
</dbReference>
<evidence type="ECO:0000259" key="4">
    <source>
        <dbReference type="PROSITE" id="PS50966"/>
    </source>
</evidence>
<name>A0ABD2W8Y2_9HYME</name>
<keyword evidence="2" id="KW-0479">Metal-binding</keyword>
<organism evidence="5 6">
    <name type="scientific">Trichogramma kaykai</name>
    <dbReference type="NCBI Taxonomy" id="54128"/>
    <lineage>
        <taxon>Eukaryota</taxon>
        <taxon>Metazoa</taxon>
        <taxon>Ecdysozoa</taxon>
        <taxon>Arthropoda</taxon>
        <taxon>Hexapoda</taxon>
        <taxon>Insecta</taxon>
        <taxon>Pterygota</taxon>
        <taxon>Neoptera</taxon>
        <taxon>Endopterygota</taxon>
        <taxon>Hymenoptera</taxon>
        <taxon>Apocrita</taxon>
        <taxon>Proctotrupomorpha</taxon>
        <taxon>Chalcidoidea</taxon>
        <taxon>Trichogrammatidae</taxon>
        <taxon>Trichogramma</taxon>
    </lineage>
</organism>
<accession>A0ABD2W8Y2</accession>
<feature type="domain" description="SWIM-type" evidence="4">
    <location>
        <begin position="696"/>
        <end position="735"/>
    </location>
</feature>
<dbReference type="EMBL" id="JBJJXI010000123">
    <property type="protein sequence ID" value="KAL3389534.1"/>
    <property type="molecule type" value="Genomic_DNA"/>
</dbReference>
<comment type="cofactor">
    <cofactor evidence="1">
        <name>a divalent metal cation</name>
        <dbReference type="ChEBI" id="CHEBI:60240"/>
    </cofactor>
</comment>
<dbReference type="PANTHER" id="PTHR23080:SF133">
    <property type="entry name" value="SI:CH211-262I1.5-RELATED"/>
    <property type="match status" value="1"/>
</dbReference>
<dbReference type="InterPro" id="IPR007527">
    <property type="entry name" value="Znf_SWIM"/>
</dbReference>
<keyword evidence="3" id="KW-0863">Zinc-finger</keyword>
<dbReference type="PANTHER" id="PTHR23080">
    <property type="entry name" value="THAP DOMAIN PROTEIN"/>
    <property type="match status" value="1"/>
</dbReference>
<comment type="caution">
    <text evidence="5">The sequence shown here is derived from an EMBL/GenBank/DDBJ whole genome shotgun (WGS) entry which is preliminary data.</text>
</comment>
<evidence type="ECO:0000256" key="1">
    <source>
        <dbReference type="ARBA" id="ARBA00001968"/>
    </source>
</evidence>
<dbReference type="Proteomes" id="UP001627154">
    <property type="component" value="Unassembled WGS sequence"/>
</dbReference>
<sequence length="767" mass="88480">MARRQPQGICYVCNGQFVFRLMPHLRGDDNEEVREIAINRRDAFGGDPQIINGNTRICANCYQSIREEVRLLQVNPGCMKLNVLWQTRNNTCFICNARANVHRLSIECKVDVYIQCDIFFPETVRSCVEHLDHRGFILSPLMAGLRSFHRAIDVPGQYMQRFMQAIRTSSYNNKRIDDIYDLSDEEVYNLTSLTKEQFNVLYTYCDRVPTRSITRRDLLLFLCKMRQGVSDEFLTTIFQCNSRRSTSLIIASVRQSLMQRFVPQSIGVNAITREQYVARHVTAFSNTLYNETPEVPVPILYVDGTYTYCHKSTNFRSLRQTFCRHKSQHLVKPALVVAPNGYILDIQGPYFSDAPNNDAAMLARELENNEAFEQWLRPGDIFIVDRGYRDVVPILEERGIICKMPPLLEAGEHQLSTEAANEARLITKTRWIVEARNGHLKTIFKYFRNRQHIHVLPNIGDFYRIAGAIINRFHPPIHMQSADVPLAQNMLHRSTLINYVQIRVEREGLLRRNVYSFDGDVRIVGFADDIAVVAVAKHLWQIEHDLNAAIVRVRSALQALSLQTADHKTEALLITGRKKAETITITVGDHSIRSSPSIRYLGLHIDAKLKWLRLNVNQVNDFPILDENYLENLTAGVFQLELAPSYIQDTLQRDEQEEIQVELLCDEEQIPEPGFLRSRIWSRYRNRTRYQQFIHFVPAADEENHPIAGYYCTCRTGARTLGTCGHIASILWYLGYARILRNVHFPSQNLIRLIDDAAERPPQINPL</sequence>
<keyword evidence="3" id="KW-0862">Zinc</keyword>
<evidence type="ECO:0000313" key="5">
    <source>
        <dbReference type="EMBL" id="KAL3389534.1"/>
    </source>
</evidence>